<dbReference type="Gene3D" id="3.90.190.10">
    <property type="entry name" value="Protein tyrosine phosphatase superfamily"/>
    <property type="match status" value="2"/>
</dbReference>
<dbReference type="PANTHER" id="PTHR19134:SF562">
    <property type="entry name" value="PROTEIN-TYROSINE-PHOSPHATASE"/>
    <property type="match status" value="1"/>
</dbReference>
<dbReference type="PROSITE" id="PS01186">
    <property type="entry name" value="EGF_2"/>
    <property type="match status" value="1"/>
</dbReference>
<keyword evidence="18" id="KW-1185">Reference proteome</keyword>
<dbReference type="CDD" id="cd00047">
    <property type="entry name" value="PTPc"/>
    <property type="match status" value="2"/>
</dbReference>
<evidence type="ECO:0000256" key="6">
    <source>
        <dbReference type="ARBA" id="ARBA00022912"/>
    </source>
</evidence>
<evidence type="ECO:0000256" key="11">
    <source>
        <dbReference type="SAM" id="SignalP"/>
    </source>
</evidence>
<comment type="caution">
    <text evidence="17">The sequence shown here is derived from an EMBL/GenBank/DDBJ whole genome shotgun (WGS) entry which is preliminary data.</text>
</comment>
<feature type="domain" description="Tyrosine specific protein phosphatases" evidence="14">
    <location>
        <begin position="994"/>
        <end position="1065"/>
    </location>
</feature>
<sequence>MGQLSWFGMVMLVAVCIDWQIVTATQIPRVMAVTETPFAAATSGASFSCMVSSKEENSTAVVQRYVRQGEDPSTYTLDLPSGHILQTISPEIKRVYLPVNENAPGTYTCRIFKNGQNHDVPITLLSGNRRFESKDGRSTLTVNTGDRALLIFENVVSVLTTATIWKRLSNFETVRTGGTSHLINSALSTDEDVYGCYIDGLLDQARLGMLRLIVRACPEGKWMPPLCTGICDQCFNGGVCDDVTGECICAPGFTGPNCLQLPTVCGVDRFGWDCEFQCGSAQPLTRCVGSHMCMPDPYGCSCAAGYSGIYCTEVCPVGMFGADCAQECHCSFGDCMGHSGECIEPLAECLSGWSGENCQIPDVCPAGYYGTDCTEKCHCEDDEQCNKETGYCSSTDGQCAPGYMSSTGINVENCQQFVGCHSQCTRTCHCSGGENDCIMDETPTSMNGMCLSGMCAMAWTGTNCESGIIEETSNRANPGQPVTVTCTAINPNLDTIEIVTSTFLKQGTPSNETSIPPLSGLNRFLSLHGIFHAYAKLSYTVSGIYQNNRLFCVHETDVGMAVGEVTLNFYVLPVLSSPPVLIDSGDTWFTIMWQAWNSSLGDLGEGPVVSYSLYLKEGSNDWTMELTVPHTDNSTDFMWNITGLVKGSNYLISVTVSREGIGGEGERSTPLSVTVGITQPVTDVMTTSPTTNNQPESNPMSSNTTVIIFAFLCVILVSLLLVLALTFFFKRRSKMMRRKGFELSRYRAAEEITYGENGVLSDAYIDEVETEVPLRTSDEQDPLPAKPVTAIKPIQSDKYPPVPMDEFPSHFWASLDDGLLQKQWESFPEEMTQPCIIAKKEENKQRNRYRNILPYEHNRVILKEGDDTIDGYINASYIKGFSGAVTYIASQGPNTASVSDFWKMIWQEDVGKIVMATNLFEEGKNKCYKYWPDLNEGSMMFGQIHVTINNEKSFESCVQRQLTITKGQNSRSVTHFQYVGWPDKNIPRNTFSVLRFLDAVKATPTRASGPIVVHCSAGAGRSGVFLALDMQQERVRNTMDVDIFNCVMEMRTQRPLMVQTLEQYIFVHRLIMEWLLCKNTFVMKENLSVYNTKLHDVNPETGEPEMTTQFKILAQILPEPKMDTNAAGLLPENVEKNREPDIIPLNRFRPFLITEVDEPGITNYINASFIDGVSSQSEFITTQMPLPHTILDFWRLVHDYQIKTIVCLNNLDKKDETCQPYWGMGEPLICSNLFRITTTAVQKKGEIVERTLALENMLSKVMMFW</sequence>
<dbReference type="PROSITE" id="PS50835">
    <property type="entry name" value="IG_LIKE"/>
    <property type="match status" value="1"/>
</dbReference>
<feature type="domain" description="Tyrosine-protein phosphatase" evidence="13">
    <location>
        <begin position="1106"/>
        <end position="1265"/>
    </location>
</feature>
<dbReference type="PANTHER" id="PTHR19134">
    <property type="entry name" value="RECEPTOR-TYPE TYROSINE-PROTEIN PHOSPHATASE"/>
    <property type="match status" value="1"/>
</dbReference>
<name>A0A9Q1C6H6_HOLLE</name>
<feature type="signal peptide" evidence="11">
    <location>
        <begin position="1"/>
        <end position="24"/>
    </location>
</feature>
<evidence type="ECO:0000256" key="8">
    <source>
        <dbReference type="ARBA" id="ARBA00051722"/>
    </source>
</evidence>
<gene>
    <name evidence="17" type="ORF">HOLleu_14448</name>
</gene>
<evidence type="ECO:0000313" key="17">
    <source>
        <dbReference type="EMBL" id="KAJ8040218.1"/>
    </source>
</evidence>
<dbReference type="FunFam" id="2.170.300.10:FF:000003">
    <property type="entry name" value="tyrosine-protein kinase receptor Tie-1 isoform X1"/>
    <property type="match status" value="1"/>
</dbReference>
<evidence type="ECO:0000256" key="4">
    <source>
        <dbReference type="ARBA" id="ARBA00022729"/>
    </source>
</evidence>
<evidence type="ECO:0000259" key="12">
    <source>
        <dbReference type="PROSITE" id="PS50026"/>
    </source>
</evidence>
<dbReference type="AlphaFoldDB" id="A0A9Q1C6H6"/>
<evidence type="ECO:0000256" key="3">
    <source>
        <dbReference type="ARBA" id="ARBA00013064"/>
    </source>
</evidence>
<keyword evidence="4 11" id="KW-0732">Signal</keyword>
<dbReference type="Pfam" id="PF00102">
    <property type="entry name" value="Y_phosphatase"/>
    <property type="match status" value="2"/>
</dbReference>
<keyword evidence="10" id="KW-1133">Transmembrane helix</keyword>
<dbReference type="SUPFAM" id="SSF49265">
    <property type="entry name" value="Fibronectin type III"/>
    <property type="match status" value="1"/>
</dbReference>
<dbReference type="InterPro" id="IPR000742">
    <property type="entry name" value="EGF"/>
</dbReference>
<feature type="disulfide bond" evidence="9">
    <location>
        <begin position="249"/>
        <end position="258"/>
    </location>
</feature>
<keyword evidence="9" id="KW-1015">Disulfide bond</keyword>
<dbReference type="CDD" id="cd00063">
    <property type="entry name" value="FN3"/>
    <property type="match status" value="1"/>
</dbReference>
<dbReference type="PROSITE" id="PS00383">
    <property type="entry name" value="TYR_PHOSPHATASE_1"/>
    <property type="match status" value="1"/>
</dbReference>
<feature type="domain" description="Ig-like" evidence="15">
    <location>
        <begin position="28"/>
        <end position="123"/>
    </location>
</feature>
<evidence type="ECO:0000256" key="1">
    <source>
        <dbReference type="ARBA" id="ARBA00004167"/>
    </source>
</evidence>
<evidence type="ECO:0000259" key="16">
    <source>
        <dbReference type="PROSITE" id="PS50853"/>
    </source>
</evidence>
<dbReference type="InterPro" id="IPR002049">
    <property type="entry name" value="LE_dom"/>
</dbReference>
<dbReference type="PROSITE" id="PS50026">
    <property type="entry name" value="EGF_3"/>
    <property type="match status" value="1"/>
</dbReference>
<evidence type="ECO:0000256" key="7">
    <source>
        <dbReference type="ARBA" id="ARBA00023136"/>
    </source>
</evidence>
<dbReference type="InterPro" id="IPR016130">
    <property type="entry name" value="Tyr_Pase_AS"/>
</dbReference>
<dbReference type="EC" id="3.1.3.48" evidence="3"/>
<comment type="caution">
    <text evidence="9">Lacks conserved residue(s) required for the propagation of feature annotation.</text>
</comment>
<accession>A0A9Q1C6H6</accession>
<dbReference type="InterPro" id="IPR000387">
    <property type="entry name" value="Tyr_Pase_dom"/>
</dbReference>
<dbReference type="SMART" id="SM00181">
    <property type="entry name" value="EGF"/>
    <property type="match status" value="3"/>
</dbReference>
<comment type="subcellular location">
    <subcellularLocation>
        <location evidence="1">Membrane</location>
        <topology evidence="1">Single-pass membrane protein</topology>
    </subcellularLocation>
</comment>
<dbReference type="InterPro" id="IPR036116">
    <property type="entry name" value="FN3_sf"/>
</dbReference>
<feature type="chain" id="PRO_5040371917" description="protein-tyrosine-phosphatase" evidence="11">
    <location>
        <begin position="25"/>
        <end position="1265"/>
    </location>
</feature>
<dbReference type="InterPro" id="IPR003961">
    <property type="entry name" value="FN3_dom"/>
</dbReference>
<dbReference type="InterPro" id="IPR050348">
    <property type="entry name" value="Protein-Tyr_Phosphatase"/>
</dbReference>
<dbReference type="PRINTS" id="PR00700">
    <property type="entry name" value="PRTYPHPHTASE"/>
</dbReference>
<dbReference type="SMART" id="SM00404">
    <property type="entry name" value="PTPc_motif"/>
    <property type="match status" value="1"/>
</dbReference>
<dbReference type="PROSITE" id="PS00022">
    <property type="entry name" value="EGF_1"/>
    <property type="match status" value="1"/>
</dbReference>
<dbReference type="PROSITE" id="PS50853">
    <property type="entry name" value="FN3"/>
    <property type="match status" value="1"/>
</dbReference>
<dbReference type="OrthoDB" id="6144703at2759"/>
<keyword evidence="5" id="KW-0378">Hydrolase</keyword>
<dbReference type="InterPro" id="IPR013783">
    <property type="entry name" value="Ig-like_fold"/>
</dbReference>
<dbReference type="CDD" id="cd00055">
    <property type="entry name" value="EGF_Lam"/>
    <property type="match status" value="1"/>
</dbReference>
<comment type="similarity">
    <text evidence="2">Belongs to the protein-tyrosine phosphatase family.</text>
</comment>
<feature type="domain" description="EGF-like" evidence="12">
    <location>
        <begin position="232"/>
        <end position="259"/>
    </location>
</feature>
<reference evidence="17" key="1">
    <citation type="submission" date="2021-10" db="EMBL/GenBank/DDBJ databases">
        <title>Tropical sea cucumber genome reveals ecological adaptation and Cuvierian tubules defense mechanism.</title>
        <authorList>
            <person name="Chen T."/>
        </authorList>
    </citation>
    <scope>NUCLEOTIDE SEQUENCE</scope>
    <source>
        <strain evidence="17">Nanhai2018</strain>
        <tissue evidence="17">Muscle</tissue>
    </source>
</reference>
<dbReference type="GO" id="GO:0016020">
    <property type="term" value="C:membrane"/>
    <property type="evidence" value="ECO:0007669"/>
    <property type="project" value="UniProtKB-SubCell"/>
</dbReference>
<protein>
    <recommendedName>
        <fullName evidence="3">protein-tyrosine-phosphatase</fullName>
        <ecNumber evidence="3">3.1.3.48</ecNumber>
    </recommendedName>
</protein>
<dbReference type="InterPro" id="IPR003595">
    <property type="entry name" value="Tyr_Pase_cat"/>
</dbReference>
<evidence type="ECO:0000256" key="10">
    <source>
        <dbReference type="SAM" id="Phobius"/>
    </source>
</evidence>
<evidence type="ECO:0000259" key="15">
    <source>
        <dbReference type="PROSITE" id="PS50835"/>
    </source>
</evidence>
<dbReference type="Gene3D" id="2.170.300.10">
    <property type="entry name" value="Tie2 ligand-binding domain superfamily"/>
    <property type="match status" value="1"/>
</dbReference>
<comment type="catalytic activity">
    <reaction evidence="8">
        <text>O-phospho-L-tyrosyl-[protein] + H2O = L-tyrosyl-[protein] + phosphate</text>
        <dbReference type="Rhea" id="RHEA:10684"/>
        <dbReference type="Rhea" id="RHEA-COMP:10136"/>
        <dbReference type="Rhea" id="RHEA-COMP:20101"/>
        <dbReference type="ChEBI" id="CHEBI:15377"/>
        <dbReference type="ChEBI" id="CHEBI:43474"/>
        <dbReference type="ChEBI" id="CHEBI:46858"/>
        <dbReference type="ChEBI" id="CHEBI:61978"/>
        <dbReference type="EC" id="3.1.3.48"/>
    </reaction>
</comment>
<evidence type="ECO:0000256" key="5">
    <source>
        <dbReference type="ARBA" id="ARBA00022801"/>
    </source>
</evidence>
<feature type="domain" description="Tyrosine-protein phosphatase" evidence="13">
    <location>
        <begin position="820"/>
        <end position="1074"/>
    </location>
</feature>
<evidence type="ECO:0000259" key="14">
    <source>
        <dbReference type="PROSITE" id="PS50056"/>
    </source>
</evidence>
<dbReference type="InterPro" id="IPR000242">
    <property type="entry name" value="PTP_cat"/>
</dbReference>
<proteinExistence type="inferred from homology"/>
<dbReference type="GO" id="GO:0004725">
    <property type="term" value="F:protein tyrosine phosphatase activity"/>
    <property type="evidence" value="ECO:0007669"/>
    <property type="project" value="UniProtKB-EC"/>
</dbReference>
<evidence type="ECO:0000259" key="13">
    <source>
        <dbReference type="PROSITE" id="PS50055"/>
    </source>
</evidence>
<dbReference type="SUPFAM" id="SSF52799">
    <property type="entry name" value="(Phosphotyrosine protein) phosphatases II"/>
    <property type="match status" value="2"/>
</dbReference>
<keyword evidence="17" id="KW-0675">Receptor</keyword>
<dbReference type="PROSITE" id="PS50055">
    <property type="entry name" value="TYR_PHOSPHATASE_PTP"/>
    <property type="match status" value="2"/>
</dbReference>
<keyword evidence="7 10" id="KW-0472">Membrane</keyword>
<dbReference type="EMBL" id="JAIZAY010000006">
    <property type="protein sequence ID" value="KAJ8040218.1"/>
    <property type="molecule type" value="Genomic_DNA"/>
</dbReference>
<keyword evidence="10" id="KW-0812">Transmembrane</keyword>
<evidence type="ECO:0000313" key="18">
    <source>
        <dbReference type="Proteomes" id="UP001152320"/>
    </source>
</evidence>
<dbReference type="InterPro" id="IPR029021">
    <property type="entry name" value="Prot-tyrosine_phosphatase-like"/>
</dbReference>
<evidence type="ECO:0000256" key="2">
    <source>
        <dbReference type="ARBA" id="ARBA00009580"/>
    </source>
</evidence>
<dbReference type="PROSITE" id="PS50056">
    <property type="entry name" value="TYR_PHOSPHATASE_2"/>
    <property type="match status" value="1"/>
</dbReference>
<feature type="transmembrane region" description="Helical" evidence="10">
    <location>
        <begin position="706"/>
        <end position="729"/>
    </location>
</feature>
<feature type="domain" description="Fibronectin type-III" evidence="16">
    <location>
        <begin position="575"/>
        <end position="681"/>
    </location>
</feature>
<dbReference type="FunFam" id="3.90.190.10:FF:000102">
    <property type="entry name" value="Receptor-type tyrosine-protein phosphatase"/>
    <property type="match status" value="1"/>
</dbReference>
<evidence type="ECO:0000256" key="9">
    <source>
        <dbReference type="PROSITE-ProRule" id="PRU00076"/>
    </source>
</evidence>
<keyword evidence="6" id="KW-0904">Protein phosphatase</keyword>
<dbReference type="InterPro" id="IPR007110">
    <property type="entry name" value="Ig-like_dom"/>
</dbReference>
<organism evidence="17 18">
    <name type="scientific">Holothuria leucospilota</name>
    <name type="common">Black long sea cucumber</name>
    <name type="synonym">Mertensiothuria leucospilota</name>
    <dbReference type="NCBI Taxonomy" id="206669"/>
    <lineage>
        <taxon>Eukaryota</taxon>
        <taxon>Metazoa</taxon>
        <taxon>Echinodermata</taxon>
        <taxon>Eleutherozoa</taxon>
        <taxon>Echinozoa</taxon>
        <taxon>Holothuroidea</taxon>
        <taxon>Aspidochirotacea</taxon>
        <taxon>Aspidochirotida</taxon>
        <taxon>Holothuriidae</taxon>
        <taxon>Holothuria</taxon>
    </lineage>
</organism>
<keyword evidence="9" id="KW-0245">EGF-like domain</keyword>
<dbReference type="Proteomes" id="UP001152320">
    <property type="component" value="Chromosome 6"/>
</dbReference>
<dbReference type="SMART" id="SM00194">
    <property type="entry name" value="PTPc"/>
    <property type="match status" value="1"/>
</dbReference>
<dbReference type="Gene3D" id="2.60.40.10">
    <property type="entry name" value="Immunoglobulins"/>
    <property type="match status" value="1"/>
</dbReference>